<gene>
    <name evidence="2" type="ORF">AVDCRST_MAG32-444</name>
</gene>
<evidence type="ECO:0000259" key="1">
    <source>
        <dbReference type="Pfam" id="PF13460"/>
    </source>
</evidence>
<name>A0A6J4MXC5_9ACTN</name>
<dbReference type="Gene3D" id="3.40.50.720">
    <property type="entry name" value="NAD(P)-binding Rossmann-like Domain"/>
    <property type="match status" value="1"/>
</dbReference>
<dbReference type="AlphaFoldDB" id="A0A6J4MXC5"/>
<organism evidence="2">
    <name type="scientific">uncultured Nocardioides sp</name>
    <dbReference type="NCBI Taxonomy" id="198441"/>
    <lineage>
        <taxon>Bacteria</taxon>
        <taxon>Bacillati</taxon>
        <taxon>Actinomycetota</taxon>
        <taxon>Actinomycetes</taxon>
        <taxon>Propionibacteriales</taxon>
        <taxon>Nocardioidaceae</taxon>
        <taxon>Nocardioides</taxon>
        <taxon>environmental samples</taxon>
    </lineage>
</organism>
<dbReference type="PANTHER" id="PTHR15020">
    <property type="entry name" value="FLAVIN REDUCTASE-RELATED"/>
    <property type="match status" value="1"/>
</dbReference>
<proteinExistence type="predicted"/>
<dbReference type="EMBL" id="CADCUM010000020">
    <property type="protein sequence ID" value="CAA9369271.1"/>
    <property type="molecule type" value="Genomic_DNA"/>
</dbReference>
<accession>A0A6J4MXC5</accession>
<protein>
    <recommendedName>
        <fullName evidence="1">NAD(P)-binding domain-containing protein</fullName>
    </recommendedName>
</protein>
<feature type="domain" description="NAD(P)-binding" evidence="1">
    <location>
        <begin position="7"/>
        <end position="192"/>
    </location>
</feature>
<dbReference type="InterPro" id="IPR016040">
    <property type="entry name" value="NAD(P)-bd_dom"/>
</dbReference>
<evidence type="ECO:0000313" key="2">
    <source>
        <dbReference type="EMBL" id="CAA9369271.1"/>
    </source>
</evidence>
<reference evidence="2" key="1">
    <citation type="submission" date="2020-02" db="EMBL/GenBank/DDBJ databases">
        <authorList>
            <person name="Meier V. D."/>
        </authorList>
    </citation>
    <scope>NUCLEOTIDE SEQUENCE</scope>
    <source>
        <strain evidence="2">AVDCRST_MAG32</strain>
    </source>
</reference>
<dbReference type="SUPFAM" id="SSF51735">
    <property type="entry name" value="NAD(P)-binding Rossmann-fold domains"/>
    <property type="match status" value="1"/>
</dbReference>
<dbReference type="Pfam" id="PF13460">
    <property type="entry name" value="NAD_binding_10"/>
    <property type="match status" value="1"/>
</dbReference>
<dbReference type="InterPro" id="IPR036291">
    <property type="entry name" value="NAD(P)-bd_dom_sf"/>
</dbReference>
<sequence length="209" mass="21150">MRVVVMGAAGGVGRRAVEAAVAGGHTVVAASRAGTAAAEGAEAMSVDVRSADAVERAVRDADAVLWCIGVTRSSGPDVGRVGMAHLVGAATRAEVGRVVTVSGAGVTLPSDRKGAGARFVSGLTKRLARDLVTDKEAEHAALLASSLGWTEVRPPRLSDGDPTGRWQLTLEAPGLSAKPVPRSDVAAAMLSLAVEGGWEHQSPFITVGG</sequence>
<dbReference type="PANTHER" id="PTHR15020:SF50">
    <property type="entry name" value="UPF0659 PROTEIN YMR090W"/>
    <property type="match status" value="1"/>
</dbReference>